<dbReference type="EMBL" id="JADNYJ010000021">
    <property type="protein sequence ID" value="KAF8905840.1"/>
    <property type="molecule type" value="Genomic_DNA"/>
</dbReference>
<dbReference type="PANTHER" id="PTHR34365">
    <property type="entry name" value="ENOLASE (DUF1399)"/>
    <property type="match status" value="1"/>
</dbReference>
<evidence type="ECO:0000313" key="2">
    <source>
        <dbReference type="Proteomes" id="UP000724874"/>
    </source>
</evidence>
<dbReference type="AlphaFoldDB" id="A0A9P5TR16"/>
<dbReference type="Pfam" id="PF07173">
    <property type="entry name" value="GRDP-like"/>
    <property type="match status" value="1"/>
</dbReference>
<dbReference type="PANTHER" id="PTHR34365:SF7">
    <property type="entry name" value="GLYCINE-RICH DOMAIN-CONTAINING PROTEIN 1"/>
    <property type="match status" value="1"/>
</dbReference>
<sequence length="640" mass="71222">MTEYTIDAPPAYDTLSLANPVDDDSASYTAHGLVPTYAPPAQFKIGRDPSRDLPTLEREKRWAWFIGLAVERFDLWCQNLTIQDADGDPDVVIPPMDVLMVWHTYMLNPRWYREDSMLIERCKVLRRFERHFLHLMENPSSMTLTSFPSAARVDYWQAKTAMPFDLLESLHTMKCKLISCPKCGTIIEVDVVNAQGTGYLQQQFATSCPMPGCNLGEITKGTLGLRKLAEDLASPNSGLAGTYFTSSSLVDTKRGDFLKKKISEISQSSSAIPLASYIRGSSAYQEALIQAIMEHFKYSIADLRDQMRILTQPSLVGRIMAAHSDDKVYSVELTGAVLRQGSFIAKMHDLGWTHPGFFDRPDDELALQHALARYHAFLDLMASSPTSFFVPTLDIDLVWHTHQLMPQKYGSDCRQYVKRFIDHDDKVEGLRLSSAFDITCRAWKSKFNVEYTHCGCPIPGKSIGERLSRMVKLHNDNGPPSHLLPYDRPDLLSATHPSDHNAVRFAAKTEDMHEATTKKYKDLAIKKKFAKLRKAQEDAAMAAKGQQGKTGGKYGNEKSQVYDHEFAFLVPVPIFFPAGRTSSETDAQIAAALADVEQEDAQPGPLVGVVAVVVVVEGAVEVVAEAGVAEEDDRACGSSR</sequence>
<protein>
    <submittedName>
        <fullName evidence="1">Uncharacterized protein</fullName>
    </submittedName>
</protein>
<dbReference type="OrthoDB" id="2684236at2759"/>
<gene>
    <name evidence="1" type="ORF">CPB84DRAFT_1960342</name>
</gene>
<comment type="caution">
    <text evidence="1">The sequence shown here is derived from an EMBL/GenBank/DDBJ whole genome shotgun (WGS) entry which is preliminary data.</text>
</comment>
<dbReference type="Proteomes" id="UP000724874">
    <property type="component" value="Unassembled WGS sequence"/>
</dbReference>
<keyword evidence="2" id="KW-1185">Reference proteome</keyword>
<reference evidence="1" key="1">
    <citation type="submission" date="2020-11" db="EMBL/GenBank/DDBJ databases">
        <authorList>
            <consortium name="DOE Joint Genome Institute"/>
            <person name="Ahrendt S."/>
            <person name="Riley R."/>
            <person name="Andreopoulos W."/>
            <person name="LaButti K."/>
            <person name="Pangilinan J."/>
            <person name="Ruiz-duenas F.J."/>
            <person name="Barrasa J.M."/>
            <person name="Sanchez-Garcia M."/>
            <person name="Camarero S."/>
            <person name="Miyauchi S."/>
            <person name="Serrano A."/>
            <person name="Linde D."/>
            <person name="Babiker R."/>
            <person name="Drula E."/>
            <person name="Ayuso-Fernandez I."/>
            <person name="Pacheco R."/>
            <person name="Padilla G."/>
            <person name="Ferreira P."/>
            <person name="Barriuso J."/>
            <person name="Kellner H."/>
            <person name="Castanera R."/>
            <person name="Alfaro M."/>
            <person name="Ramirez L."/>
            <person name="Pisabarro A.G."/>
            <person name="Kuo A."/>
            <person name="Tritt A."/>
            <person name="Lipzen A."/>
            <person name="He G."/>
            <person name="Yan M."/>
            <person name="Ng V."/>
            <person name="Cullen D."/>
            <person name="Martin F."/>
            <person name="Rosso M.-N."/>
            <person name="Henrissat B."/>
            <person name="Hibbett D."/>
            <person name="Martinez A.T."/>
            <person name="Grigoriev I.V."/>
        </authorList>
    </citation>
    <scope>NUCLEOTIDE SEQUENCE</scope>
    <source>
        <strain evidence="1">AH 44721</strain>
    </source>
</reference>
<proteinExistence type="predicted"/>
<evidence type="ECO:0000313" key="1">
    <source>
        <dbReference type="EMBL" id="KAF8905840.1"/>
    </source>
</evidence>
<dbReference type="InterPro" id="IPR009836">
    <property type="entry name" value="GRDP-like"/>
</dbReference>
<organism evidence="1 2">
    <name type="scientific">Gymnopilus junonius</name>
    <name type="common">Spectacular rustgill mushroom</name>
    <name type="synonym">Gymnopilus spectabilis subsp. junonius</name>
    <dbReference type="NCBI Taxonomy" id="109634"/>
    <lineage>
        <taxon>Eukaryota</taxon>
        <taxon>Fungi</taxon>
        <taxon>Dikarya</taxon>
        <taxon>Basidiomycota</taxon>
        <taxon>Agaricomycotina</taxon>
        <taxon>Agaricomycetes</taxon>
        <taxon>Agaricomycetidae</taxon>
        <taxon>Agaricales</taxon>
        <taxon>Agaricineae</taxon>
        <taxon>Hymenogastraceae</taxon>
        <taxon>Gymnopilus</taxon>
    </lineage>
</organism>
<name>A0A9P5TR16_GYMJU</name>
<accession>A0A9P5TR16</accession>